<protein>
    <submittedName>
        <fullName evidence="5">N-ethylmaleimide reductase</fullName>
        <ecNumber evidence="5">1.-.-.-</ecNumber>
    </submittedName>
</protein>
<dbReference type="Proteomes" id="UP000024329">
    <property type="component" value="Unassembled WGS sequence"/>
</dbReference>
<proteinExistence type="inferred from homology"/>
<evidence type="ECO:0000313" key="6">
    <source>
        <dbReference type="Proteomes" id="UP000024329"/>
    </source>
</evidence>
<dbReference type="InterPro" id="IPR001155">
    <property type="entry name" value="OxRdtase_FMN_N"/>
</dbReference>
<accession>A0A031JBI2</accession>
<evidence type="ECO:0000256" key="1">
    <source>
        <dbReference type="ARBA" id="ARBA00001917"/>
    </source>
</evidence>
<dbReference type="EMBL" id="JFYZ01000059">
    <property type="protein sequence ID" value="EZP71509.1"/>
    <property type="molecule type" value="Genomic_DNA"/>
</dbReference>
<dbReference type="PANTHER" id="PTHR22893:SF91">
    <property type="entry name" value="NADPH DEHYDROGENASE 2-RELATED"/>
    <property type="match status" value="1"/>
</dbReference>
<evidence type="ECO:0000256" key="3">
    <source>
        <dbReference type="ARBA" id="ARBA00023002"/>
    </source>
</evidence>
<sequence>MSRLFDPLRVGRITVPNRIFMAPMTRLRSIEPGDVPSPIMADYYAQRASAGLIITEATNISFQAKGYAGAPGIHTPAQVESWQRITKAVHAEGGHICCQIWHTGRNSHRSVQPGGLAPVAPSAIRGDGRTSLRNEAGEVVRTETSMPRALETSEIPGIVADFASAVLCARAAHFDLVELHGAHGYLIHQFLSADSNKRTDRYGGSIENRARFALEVVDAAIAAWSADRIGFRLFPSGPFQGLLSAHKGANSGDSEADSLYLIEQLAKRGLAYLHISEPDWTGGTPLTEDFRKAMRRAYPGVIIGAGSYTREKAEEMLEAGFVDAVAFGRPFLANRDLPRRLMEDAPLNEPDKDTFYGGGAIGLVDYPTLGEDASS</sequence>
<dbReference type="PATRIC" id="fig|158500.4.peg.5289"/>
<dbReference type="InterPro" id="IPR013785">
    <property type="entry name" value="Aldolase_TIM"/>
</dbReference>
<dbReference type="PANTHER" id="PTHR22893">
    <property type="entry name" value="NADH OXIDOREDUCTASE-RELATED"/>
    <property type="match status" value="1"/>
</dbReference>
<dbReference type="AlphaFoldDB" id="A0A031JBI2"/>
<feature type="domain" description="NADH:flavin oxidoreductase/NADH oxidase N-terminal" evidence="4">
    <location>
        <begin position="4"/>
        <end position="347"/>
    </location>
</feature>
<dbReference type="GO" id="GO:0005829">
    <property type="term" value="C:cytosol"/>
    <property type="evidence" value="ECO:0007669"/>
    <property type="project" value="TreeGrafter"/>
</dbReference>
<evidence type="ECO:0000313" key="5">
    <source>
        <dbReference type="EMBL" id="EZP71509.1"/>
    </source>
</evidence>
<dbReference type="Pfam" id="PF00724">
    <property type="entry name" value="Oxidored_FMN"/>
    <property type="match status" value="1"/>
</dbReference>
<comment type="caution">
    <text evidence="5">The sequence shown here is derived from an EMBL/GenBank/DDBJ whole genome shotgun (WGS) entry which is preliminary data.</text>
</comment>
<evidence type="ECO:0000256" key="2">
    <source>
        <dbReference type="ARBA" id="ARBA00005979"/>
    </source>
</evidence>
<organism evidence="5 6">
    <name type="scientific">Novosphingobium resinovorum</name>
    <dbReference type="NCBI Taxonomy" id="158500"/>
    <lineage>
        <taxon>Bacteria</taxon>
        <taxon>Pseudomonadati</taxon>
        <taxon>Pseudomonadota</taxon>
        <taxon>Alphaproteobacteria</taxon>
        <taxon>Sphingomonadales</taxon>
        <taxon>Sphingomonadaceae</taxon>
        <taxon>Novosphingobium</taxon>
    </lineage>
</organism>
<dbReference type="NCBIfam" id="NF007899">
    <property type="entry name" value="PRK10605.1"/>
    <property type="match status" value="1"/>
</dbReference>
<dbReference type="CDD" id="cd02933">
    <property type="entry name" value="OYE_like_FMN"/>
    <property type="match status" value="1"/>
</dbReference>
<dbReference type="FunFam" id="3.20.20.70:FF:000059">
    <property type="entry name" value="N-ethylmaleimide reductase, FMN-linked"/>
    <property type="match status" value="1"/>
</dbReference>
<gene>
    <name evidence="5" type="ORF">BV97_05210</name>
</gene>
<name>A0A031JBI2_9SPHN</name>
<evidence type="ECO:0000259" key="4">
    <source>
        <dbReference type="Pfam" id="PF00724"/>
    </source>
</evidence>
<dbReference type="RefSeq" id="WP_036530064.1">
    <property type="nucleotide sequence ID" value="NZ_BSFC01000040.1"/>
</dbReference>
<dbReference type="GO" id="GO:0016628">
    <property type="term" value="F:oxidoreductase activity, acting on the CH-CH group of donors, NAD or NADP as acceptor"/>
    <property type="evidence" value="ECO:0007669"/>
    <property type="project" value="UniProtKB-ARBA"/>
</dbReference>
<keyword evidence="3 5" id="KW-0560">Oxidoreductase</keyword>
<dbReference type="Gene3D" id="3.20.20.70">
    <property type="entry name" value="Aldolase class I"/>
    <property type="match status" value="1"/>
</dbReference>
<comment type="similarity">
    <text evidence="2">Belongs to the NADH:flavin oxidoreductase/NADH oxidase family.</text>
</comment>
<dbReference type="SUPFAM" id="SSF51395">
    <property type="entry name" value="FMN-linked oxidoreductases"/>
    <property type="match status" value="1"/>
</dbReference>
<dbReference type="EC" id="1.-.-.-" evidence="5"/>
<reference evidence="5 6" key="1">
    <citation type="submission" date="2014-03" db="EMBL/GenBank/DDBJ databases">
        <title>Whole genome sequence of Novosphingobium resinovorum KF1.</title>
        <authorList>
            <person name="Gan H.M."/>
            <person name="Gan H.Y."/>
            <person name="Chew T.H."/>
            <person name="Savka M.A."/>
        </authorList>
    </citation>
    <scope>NUCLEOTIDE SEQUENCE [LARGE SCALE GENOMIC DNA]</scope>
    <source>
        <strain evidence="5 6">KF1</strain>
    </source>
</reference>
<dbReference type="GO" id="GO:0010181">
    <property type="term" value="F:FMN binding"/>
    <property type="evidence" value="ECO:0007669"/>
    <property type="project" value="InterPro"/>
</dbReference>
<dbReference type="InterPro" id="IPR045247">
    <property type="entry name" value="Oye-like"/>
</dbReference>
<dbReference type="eggNOG" id="COG1902">
    <property type="taxonomic scope" value="Bacteria"/>
</dbReference>
<comment type="cofactor">
    <cofactor evidence="1">
        <name>FMN</name>
        <dbReference type="ChEBI" id="CHEBI:58210"/>
    </cofactor>
</comment>